<evidence type="ECO:0000256" key="1">
    <source>
        <dbReference type="SAM" id="SignalP"/>
    </source>
</evidence>
<dbReference type="Proteomes" id="UP001595824">
    <property type="component" value="Unassembled WGS sequence"/>
</dbReference>
<name>A0ABV8TBD8_9ACTN</name>
<gene>
    <name evidence="2" type="ORF">ACFPC0_08600</name>
</gene>
<keyword evidence="1" id="KW-0732">Signal</keyword>
<evidence type="ECO:0000313" key="3">
    <source>
        <dbReference type="Proteomes" id="UP001595824"/>
    </source>
</evidence>
<accession>A0ABV8TBD8</accession>
<dbReference type="PROSITE" id="PS51257">
    <property type="entry name" value="PROKAR_LIPOPROTEIN"/>
    <property type="match status" value="1"/>
</dbReference>
<evidence type="ECO:0000313" key="2">
    <source>
        <dbReference type="EMBL" id="MFC4327888.1"/>
    </source>
</evidence>
<sequence length="203" mass="20965">MRNTRSTAPGAASPARRRNRPRGALLSAVLLACAGLLAPAAAAAPAAAPGPVPDLVCRLDAEVDFSPSLGVLSRQAQVTGYIGYRDCRSPDGAAPELTDIVFHVLGTGRFGALPVPTFSVEGTGTGAWNTGEEGSLYFNGELKKGSPVPERTVTSGPLTGDGINGLQIPVPRFDKIDPNGVAGFDVVGQVCFWNGEKGRCTAY</sequence>
<proteinExistence type="predicted"/>
<reference evidence="3" key="1">
    <citation type="journal article" date="2019" name="Int. J. Syst. Evol. Microbiol.">
        <title>The Global Catalogue of Microorganisms (GCM) 10K type strain sequencing project: providing services to taxonomists for standard genome sequencing and annotation.</title>
        <authorList>
            <consortium name="The Broad Institute Genomics Platform"/>
            <consortium name="The Broad Institute Genome Sequencing Center for Infectious Disease"/>
            <person name="Wu L."/>
            <person name="Ma J."/>
        </authorList>
    </citation>
    <scope>NUCLEOTIDE SEQUENCE [LARGE SCALE GENOMIC DNA]</scope>
    <source>
        <strain evidence="3">PCU 347</strain>
    </source>
</reference>
<keyword evidence="3" id="KW-1185">Reference proteome</keyword>
<feature type="chain" id="PRO_5047106752" evidence="1">
    <location>
        <begin position="44"/>
        <end position="203"/>
    </location>
</feature>
<comment type="caution">
    <text evidence="2">The sequence shown here is derived from an EMBL/GenBank/DDBJ whole genome shotgun (WGS) entry which is preliminary data.</text>
</comment>
<dbReference type="EMBL" id="JBHSDP010000009">
    <property type="protein sequence ID" value="MFC4327888.1"/>
    <property type="molecule type" value="Genomic_DNA"/>
</dbReference>
<organism evidence="2 3">
    <name type="scientific">Streptomyces andamanensis</name>
    <dbReference type="NCBI Taxonomy" id="1565035"/>
    <lineage>
        <taxon>Bacteria</taxon>
        <taxon>Bacillati</taxon>
        <taxon>Actinomycetota</taxon>
        <taxon>Actinomycetes</taxon>
        <taxon>Kitasatosporales</taxon>
        <taxon>Streptomycetaceae</taxon>
        <taxon>Streptomyces</taxon>
    </lineage>
</organism>
<feature type="signal peptide" evidence="1">
    <location>
        <begin position="1"/>
        <end position="43"/>
    </location>
</feature>
<protein>
    <submittedName>
        <fullName evidence="2">Uncharacterized protein</fullName>
    </submittedName>
</protein>
<dbReference type="RefSeq" id="WP_381737869.1">
    <property type="nucleotide sequence ID" value="NZ_JBHSDP010000009.1"/>
</dbReference>